<dbReference type="AlphaFoldDB" id="A0A6L3JRR8"/>
<comment type="caution">
    <text evidence="10">The sequence shown here is derived from an EMBL/GenBank/DDBJ whole genome shotgun (WGS) entry which is preliminary data.</text>
</comment>
<dbReference type="InterPro" id="IPR001872">
    <property type="entry name" value="Peptidase_A8"/>
</dbReference>
<evidence type="ECO:0000256" key="9">
    <source>
        <dbReference type="SAM" id="Phobius"/>
    </source>
</evidence>
<dbReference type="Proteomes" id="UP000482653">
    <property type="component" value="Unassembled WGS sequence"/>
</dbReference>
<keyword evidence="6" id="KW-0378">Hydrolase</keyword>
<evidence type="ECO:0000313" key="10">
    <source>
        <dbReference type="EMBL" id="KAA5412564.1"/>
    </source>
</evidence>
<dbReference type="GO" id="GO:0006508">
    <property type="term" value="P:proteolysis"/>
    <property type="evidence" value="ECO:0007669"/>
    <property type="project" value="UniProtKB-KW"/>
</dbReference>
<evidence type="ECO:0000313" key="11">
    <source>
        <dbReference type="Proteomes" id="UP000482653"/>
    </source>
</evidence>
<feature type="non-terminal residue" evidence="10">
    <location>
        <position position="110"/>
    </location>
</feature>
<dbReference type="PANTHER" id="PTHR33695:SF1">
    <property type="entry name" value="LIPOPROTEIN SIGNAL PEPTIDASE"/>
    <property type="match status" value="1"/>
</dbReference>
<keyword evidence="4 9" id="KW-0812">Transmembrane</keyword>
<name>A0A6L3JRR8_9BACE</name>
<gene>
    <name evidence="10" type="ORF">F2Y87_27600</name>
</gene>
<evidence type="ECO:0000256" key="2">
    <source>
        <dbReference type="ARBA" id="ARBA00022475"/>
    </source>
</evidence>
<dbReference type="Pfam" id="PF01252">
    <property type="entry name" value="Peptidase_A8"/>
    <property type="match status" value="1"/>
</dbReference>
<keyword evidence="7 9" id="KW-1133">Transmembrane helix</keyword>
<keyword evidence="8 9" id="KW-0472">Membrane</keyword>
<dbReference type="RefSeq" id="WP_202188372.1">
    <property type="nucleotide sequence ID" value="NZ_VVYX01000064.1"/>
</dbReference>
<keyword evidence="3" id="KW-0645">Protease</keyword>
<feature type="transmembrane region" description="Helical" evidence="9">
    <location>
        <begin position="12"/>
        <end position="29"/>
    </location>
</feature>
<dbReference type="PANTHER" id="PTHR33695">
    <property type="entry name" value="LIPOPROTEIN SIGNAL PEPTIDASE"/>
    <property type="match status" value="1"/>
</dbReference>
<comment type="similarity">
    <text evidence="1">Belongs to the peptidase A8 family.</text>
</comment>
<protein>
    <submittedName>
        <fullName evidence="10">Lipoprotein signal peptidase</fullName>
    </submittedName>
</protein>
<evidence type="ECO:0000256" key="4">
    <source>
        <dbReference type="ARBA" id="ARBA00022692"/>
    </source>
</evidence>
<sequence>MNKYLTKGRIALLVIFSVLIADQIIKIYVKTHMYWHQSENAIKWLYEKLGMVDTEPPTWFYIYFTENNGMAFGMEIFGKLFLTLFRIVAVGAIGWYLTRIIKQGLKTVYI</sequence>
<organism evidence="10 11">
    <name type="scientific">Bacteroides cellulosilyticus</name>
    <dbReference type="NCBI Taxonomy" id="246787"/>
    <lineage>
        <taxon>Bacteria</taxon>
        <taxon>Pseudomonadati</taxon>
        <taxon>Bacteroidota</taxon>
        <taxon>Bacteroidia</taxon>
        <taxon>Bacteroidales</taxon>
        <taxon>Bacteroidaceae</taxon>
        <taxon>Bacteroides</taxon>
    </lineage>
</organism>
<proteinExistence type="inferred from homology"/>
<keyword evidence="5" id="KW-0064">Aspartyl protease</keyword>
<keyword evidence="2" id="KW-1003">Cell membrane</keyword>
<evidence type="ECO:0000256" key="1">
    <source>
        <dbReference type="ARBA" id="ARBA00006139"/>
    </source>
</evidence>
<dbReference type="GO" id="GO:0016020">
    <property type="term" value="C:membrane"/>
    <property type="evidence" value="ECO:0007669"/>
    <property type="project" value="InterPro"/>
</dbReference>
<dbReference type="GO" id="GO:0004190">
    <property type="term" value="F:aspartic-type endopeptidase activity"/>
    <property type="evidence" value="ECO:0007669"/>
    <property type="project" value="UniProtKB-KW"/>
</dbReference>
<feature type="transmembrane region" description="Helical" evidence="9">
    <location>
        <begin position="76"/>
        <end position="97"/>
    </location>
</feature>
<evidence type="ECO:0000256" key="3">
    <source>
        <dbReference type="ARBA" id="ARBA00022670"/>
    </source>
</evidence>
<accession>A0A6L3JRR8</accession>
<dbReference type="EMBL" id="VVYX01000064">
    <property type="protein sequence ID" value="KAA5412564.1"/>
    <property type="molecule type" value="Genomic_DNA"/>
</dbReference>
<evidence type="ECO:0000256" key="7">
    <source>
        <dbReference type="ARBA" id="ARBA00022989"/>
    </source>
</evidence>
<keyword evidence="10" id="KW-0449">Lipoprotein</keyword>
<reference evidence="10 11" key="1">
    <citation type="journal article" date="2019" name="Nat. Med.">
        <title>A library of human gut bacterial isolates paired with longitudinal multiomics data enables mechanistic microbiome research.</title>
        <authorList>
            <person name="Poyet M."/>
            <person name="Groussin M."/>
            <person name="Gibbons S.M."/>
            <person name="Avila-Pacheco J."/>
            <person name="Jiang X."/>
            <person name="Kearney S.M."/>
            <person name="Perrotta A.R."/>
            <person name="Berdy B."/>
            <person name="Zhao S."/>
            <person name="Lieberman T.D."/>
            <person name="Swanson P.K."/>
            <person name="Smith M."/>
            <person name="Roesemann S."/>
            <person name="Alexander J.E."/>
            <person name="Rich S.A."/>
            <person name="Livny J."/>
            <person name="Vlamakis H."/>
            <person name="Clish C."/>
            <person name="Bullock K."/>
            <person name="Deik A."/>
            <person name="Scott J."/>
            <person name="Pierce K.A."/>
            <person name="Xavier R.J."/>
            <person name="Alm E.J."/>
        </authorList>
    </citation>
    <scope>NUCLEOTIDE SEQUENCE [LARGE SCALE GENOMIC DNA]</scope>
    <source>
        <strain evidence="10 11">BIOML-A8</strain>
    </source>
</reference>
<evidence type="ECO:0000256" key="8">
    <source>
        <dbReference type="ARBA" id="ARBA00023136"/>
    </source>
</evidence>
<evidence type="ECO:0000256" key="5">
    <source>
        <dbReference type="ARBA" id="ARBA00022750"/>
    </source>
</evidence>
<evidence type="ECO:0000256" key="6">
    <source>
        <dbReference type="ARBA" id="ARBA00022801"/>
    </source>
</evidence>